<feature type="region of interest" description="Disordered" evidence="1">
    <location>
        <begin position="303"/>
        <end position="387"/>
    </location>
</feature>
<feature type="region of interest" description="Disordered" evidence="1">
    <location>
        <begin position="475"/>
        <end position="507"/>
    </location>
</feature>
<protein>
    <submittedName>
        <fullName evidence="2">Uncharacterized protein</fullName>
    </submittedName>
</protein>
<gene>
    <name evidence="2" type="ORF">M436DRAFT_54344</name>
</gene>
<feature type="region of interest" description="Disordered" evidence="1">
    <location>
        <begin position="746"/>
        <end position="845"/>
    </location>
</feature>
<feature type="compositionally biased region" description="Polar residues" evidence="1">
    <location>
        <begin position="333"/>
        <end position="346"/>
    </location>
</feature>
<reference evidence="2 3" key="1">
    <citation type="journal article" date="2014" name="BMC Genomics">
        <title>Genome sequencing of four Aureobasidium pullulans varieties: biotechnological potential, stress tolerance, and description of new species.</title>
        <authorList>
            <person name="Gostin Ar C."/>
            <person name="Ohm R.A."/>
            <person name="Kogej T."/>
            <person name="Sonjak S."/>
            <person name="Turk M."/>
            <person name="Zajc J."/>
            <person name="Zalar P."/>
            <person name="Grube M."/>
            <person name="Sun H."/>
            <person name="Han J."/>
            <person name="Sharma A."/>
            <person name="Chiniquy J."/>
            <person name="Ngan C.Y."/>
            <person name="Lipzen A."/>
            <person name="Barry K."/>
            <person name="Grigoriev I.V."/>
            <person name="Gunde-Cimerman N."/>
        </authorList>
    </citation>
    <scope>NUCLEOTIDE SEQUENCE [LARGE SCALE GENOMIC DNA]</scope>
    <source>
        <strain evidence="2 3">CBS 147.97</strain>
    </source>
</reference>
<feature type="compositionally biased region" description="Polar residues" evidence="1">
    <location>
        <begin position="167"/>
        <end position="179"/>
    </location>
</feature>
<dbReference type="EMBL" id="KL584718">
    <property type="protein sequence ID" value="KEQ70295.1"/>
    <property type="molecule type" value="Genomic_DNA"/>
</dbReference>
<accession>A0A074WAZ5</accession>
<evidence type="ECO:0000313" key="3">
    <source>
        <dbReference type="Proteomes" id="UP000027730"/>
    </source>
</evidence>
<feature type="compositionally biased region" description="Acidic residues" evidence="1">
    <location>
        <begin position="823"/>
        <end position="834"/>
    </location>
</feature>
<dbReference type="AlphaFoldDB" id="A0A074WAZ5"/>
<dbReference type="GeneID" id="25411945"/>
<organism evidence="2 3">
    <name type="scientific">Aureobasidium namibiae CBS 147.97</name>
    <dbReference type="NCBI Taxonomy" id="1043004"/>
    <lineage>
        <taxon>Eukaryota</taxon>
        <taxon>Fungi</taxon>
        <taxon>Dikarya</taxon>
        <taxon>Ascomycota</taxon>
        <taxon>Pezizomycotina</taxon>
        <taxon>Dothideomycetes</taxon>
        <taxon>Dothideomycetidae</taxon>
        <taxon>Dothideales</taxon>
        <taxon>Saccotheciaceae</taxon>
        <taxon>Aureobasidium</taxon>
    </lineage>
</organism>
<evidence type="ECO:0000256" key="1">
    <source>
        <dbReference type="SAM" id="MobiDB-lite"/>
    </source>
</evidence>
<feature type="region of interest" description="Disordered" evidence="1">
    <location>
        <begin position="661"/>
        <end position="717"/>
    </location>
</feature>
<sequence>MAPRRWLWPCSDSHVLRLPAYQKPSLHSCLVHPDHPDQVLVADSHHLDDDLHSAKRRRIESIAHAYLSGQPIYIPSATLKGPFPADKDLSICHDPLSSPDATPVSPPPTLTADSFIRRRPEHKPPPESISPDPARTPSRPRHSSAVVLDKPASRPRPSHPSSRTAKNKSLQSNLPSSAVSAPDTDLPPLPKFVSINQVLAQARPTSNQLPTSTAPARSFPSPRVRIPDTDFISPSPSPSRYDASPTKAAVLRQRPASSLNRVEKAPPSANKLPSVEKNKRPIKRVYQAAAAPDTSPFIYRKNAVQGKNPSASSRQKSTEPDLAPVEPEDVVIQPSTTARQSKTPVSPQKRHHVLFGSAPDISDAESSNAPSTAVQPECSPERPSRDLVPAINMSFGQESLGMNFDIVNHFDTSLPAPPIENKIIDVNQGDQQPPTATVTWNLDTEIPPQNTSNALINGTGKPEFASRDLIQEDTVDGAAASRPDQEREMMHGSAAKASLEPTGDPVDDAMEDTVIDDLAAEENIMDELPYISTQAAMQDAHRALFDASSPVQPPEERFELPVETPARHATSSPPSPVHAITPFHQFNAEFTTDTQAPLPNTQALFDGFYSPIKLSGQKPRATKRASFVPSVILEDADDTVASILDFSENGDAREINHDGVDLEQNDEPTNGQHLSPDQSVLSPTEDQGRTSASLSDSPDIILSQRPPASTRDSVRHSLPALQTESVSLSEMLDFVSKRTGIDVDTLLSQATPTSSSRSANNNGRESGRSSRVKPRSSLPKPAGSSQSKRPRSSLPKSLPERRVGQRRSTRLSLSQPNPQVDGANDDDDETDFDIDGPSATQPQLTQPRLSFAGLNNSFALVSFGVPDGSSTIPDPSLAFNHAQQNATPASEKLSMTPGSAPQSTGPMSSFQHAQKQYSSLTDLDSTMPDLPQTFSPPVR</sequence>
<feature type="compositionally biased region" description="Polar residues" evidence="1">
    <location>
        <begin position="203"/>
        <end position="215"/>
    </location>
</feature>
<feature type="compositionally biased region" description="Polar residues" evidence="1">
    <location>
        <begin position="667"/>
        <end position="696"/>
    </location>
</feature>
<feature type="compositionally biased region" description="Basic and acidic residues" evidence="1">
    <location>
        <begin position="115"/>
        <end position="125"/>
    </location>
</feature>
<name>A0A074WAZ5_9PEZI</name>
<feature type="region of interest" description="Disordered" evidence="1">
    <location>
        <begin position="203"/>
        <end position="279"/>
    </location>
</feature>
<feature type="compositionally biased region" description="Polar residues" evidence="1">
    <location>
        <begin position="896"/>
        <end position="924"/>
    </location>
</feature>
<dbReference type="HOGENOM" id="CLU_308583_0_0_1"/>
<feature type="compositionally biased region" description="Polar residues" evidence="1">
    <location>
        <begin position="746"/>
        <end position="764"/>
    </location>
</feature>
<dbReference type="Proteomes" id="UP000027730">
    <property type="component" value="Unassembled WGS sequence"/>
</dbReference>
<proteinExistence type="predicted"/>
<feature type="compositionally biased region" description="Polar residues" evidence="1">
    <location>
        <begin position="364"/>
        <end position="374"/>
    </location>
</feature>
<dbReference type="OrthoDB" id="5419922at2759"/>
<feature type="compositionally biased region" description="Polar residues" evidence="1">
    <location>
        <begin position="305"/>
        <end position="315"/>
    </location>
</feature>
<dbReference type="RefSeq" id="XP_013424336.1">
    <property type="nucleotide sequence ID" value="XM_013568882.1"/>
</dbReference>
<feature type="region of interest" description="Disordered" evidence="1">
    <location>
        <begin position="874"/>
        <end position="939"/>
    </location>
</feature>
<evidence type="ECO:0000313" key="2">
    <source>
        <dbReference type="EMBL" id="KEQ70295.1"/>
    </source>
</evidence>
<dbReference type="STRING" id="1043004.A0A074WAZ5"/>
<feature type="region of interest" description="Disordered" evidence="1">
    <location>
        <begin position="90"/>
        <end position="185"/>
    </location>
</feature>
<keyword evidence="3" id="KW-1185">Reference proteome</keyword>